<dbReference type="AlphaFoldDB" id="A0A178IHQ3"/>
<gene>
    <name evidence="3" type="ORF">AW736_16090</name>
</gene>
<evidence type="ECO:0000259" key="2">
    <source>
        <dbReference type="Pfam" id="PF03061"/>
    </source>
</evidence>
<sequence length="132" mass="14386">MTIKEFFKNDRYAALSGVELLEAAPGAAKARMEVRDMHLNAGNVVQGGAIFTLADLTFGAAVNAYGNWAVSVETSIRYFQGVSTGTLFAEARAVHVHRKLATFEVTVTNEKEELIALFTATAYRKKNVLPFA</sequence>
<evidence type="ECO:0000313" key="4">
    <source>
        <dbReference type="Proteomes" id="UP000078486"/>
    </source>
</evidence>
<dbReference type="Gene3D" id="3.10.129.10">
    <property type="entry name" value="Hotdog Thioesterase"/>
    <property type="match status" value="1"/>
</dbReference>
<dbReference type="SUPFAM" id="SSF54637">
    <property type="entry name" value="Thioesterase/thiol ester dehydrase-isomerase"/>
    <property type="match status" value="1"/>
</dbReference>
<dbReference type="RefSeq" id="WP_068771321.1">
    <property type="nucleotide sequence ID" value="NZ_CP109796.1"/>
</dbReference>
<dbReference type="EMBL" id="LRRQ01000126">
    <property type="protein sequence ID" value="OAM88586.1"/>
    <property type="molecule type" value="Genomic_DNA"/>
</dbReference>
<feature type="domain" description="Thioesterase" evidence="2">
    <location>
        <begin position="43"/>
        <end position="115"/>
    </location>
</feature>
<dbReference type="GO" id="GO:0016289">
    <property type="term" value="F:acyl-CoA hydrolase activity"/>
    <property type="evidence" value="ECO:0007669"/>
    <property type="project" value="UniProtKB-ARBA"/>
</dbReference>
<dbReference type="NCBIfam" id="TIGR00369">
    <property type="entry name" value="unchar_dom_1"/>
    <property type="match status" value="1"/>
</dbReference>
<keyword evidence="1" id="KW-0378">Hydrolase</keyword>
<dbReference type="Proteomes" id="UP000078486">
    <property type="component" value="Unassembled WGS sequence"/>
</dbReference>
<evidence type="ECO:0000313" key="3">
    <source>
        <dbReference type="EMBL" id="OAM88586.1"/>
    </source>
</evidence>
<keyword evidence="4" id="KW-1185">Reference proteome</keyword>
<reference evidence="3 4" key="1">
    <citation type="submission" date="2016-01" db="EMBL/GenBank/DDBJ databases">
        <title>High potential of lignocellulose degradation of a new Verrucomicrobia species.</title>
        <authorList>
            <person name="Wang Y."/>
            <person name="Shi Y."/>
            <person name="Qiu Z."/>
            <person name="Liu S."/>
            <person name="Yang H."/>
        </authorList>
    </citation>
    <scope>NUCLEOTIDE SEQUENCE [LARGE SCALE GENOMIC DNA]</scope>
    <source>
        <strain evidence="3 4">TSB47</strain>
    </source>
</reference>
<comment type="caution">
    <text evidence="3">The sequence shown here is derived from an EMBL/GenBank/DDBJ whole genome shotgun (WGS) entry which is preliminary data.</text>
</comment>
<dbReference type="CDD" id="cd03443">
    <property type="entry name" value="PaaI_thioesterase"/>
    <property type="match status" value="1"/>
</dbReference>
<dbReference type="STRING" id="1184151.AW736_16090"/>
<name>A0A178IHQ3_9BACT</name>
<dbReference type="InterPro" id="IPR003736">
    <property type="entry name" value="PAAI_dom"/>
</dbReference>
<evidence type="ECO:0000256" key="1">
    <source>
        <dbReference type="ARBA" id="ARBA00022801"/>
    </source>
</evidence>
<dbReference type="InterPro" id="IPR052723">
    <property type="entry name" value="Acyl-CoA_thioesterase_PaaI"/>
</dbReference>
<dbReference type="PANTHER" id="PTHR42856:SF1">
    <property type="entry name" value="ACYL-COENZYME A THIOESTERASE PAAI"/>
    <property type="match status" value="1"/>
</dbReference>
<dbReference type="OrthoDB" id="32575at2"/>
<dbReference type="InterPro" id="IPR006683">
    <property type="entry name" value="Thioestr_dom"/>
</dbReference>
<protein>
    <recommendedName>
        <fullName evidence="2">Thioesterase domain-containing protein</fullName>
    </recommendedName>
</protein>
<proteinExistence type="predicted"/>
<dbReference type="PANTHER" id="PTHR42856">
    <property type="entry name" value="ACYL-COENZYME A THIOESTERASE PAAI"/>
    <property type="match status" value="1"/>
</dbReference>
<dbReference type="Pfam" id="PF03061">
    <property type="entry name" value="4HBT"/>
    <property type="match status" value="1"/>
</dbReference>
<accession>A0A178IHQ3</accession>
<dbReference type="InterPro" id="IPR029069">
    <property type="entry name" value="HotDog_dom_sf"/>
</dbReference>
<organism evidence="3 4">
    <name type="scientific">Termitidicoccus mucosus</name>
    <dbReference type="NCBI Taxonomy" id="1184151"/>
    <lineage>
        <taxon>Bacteria</taxon>
        <taxon>Pseudomonadati</taxon>
        <taxon>Verrucomicrobiota</taxon>
        <taxon>Opitutia</taxon>
        <taxon>Opitutales</taxon>
        <taxon>Opitutaceae</taxon>
        <taxon>Termitidicoccus</taxon>
    </lineage>
</organism>